<name>A0AAE0PLC1_SORBR</name>
<evidence type="ECO:0000313" key="2">
    <source>
        <dbReference type="EMBL" id="KAK3402148.1"/>
    </source>
</evidence>
<evidence type="ECO:0000313" key="3">
    <source>
        <dbReference type="Proteomes" id="UP001281003"/>
    </source>
</evidence>
<feature type="domain" description="Heterokaryon incompatibility" evidence="1">
    <location>
        <begin position="146"/>
        <end position="295"/>
    </location>
</feature>
<comment type="caution">
    <text evidence="2">The sequence shown here is derived from an EMBL/GenBank/DDBJ whole genome shotgun (WGS) entry which is preliminary data.</text>
</comment>
<reference evidence="2" key="1">
    <citation type="journal article" date="2023" name="Mol. Phylogenet. Evol.">
        <title>Genome-scale phylogeny and comparative genomics of the fungal order Sordariales.</title>
        <authorList>
            <person name="Hensen N."/>
            <person name="Bonometti L."/>
            <person name="Westerberg I."/>
            <person name="Brannstrom I.O."/>
            <person name="Guillou S."/>
            <person name="Cros-Aarteil S."/>
            <person name="Calhoun S."/>
            <person name="Haridas S."/>
            <person name="Kuo A."/>
            <person name="Mondo S."/>
            <person name="Pangilinan J."/>
            <person name="Riley R."/>
            <person name="LaButti K."/>
            <person name="Andreopoulos B."/>
            <person name="Lipzen A."/>
            <person name="Chen C."/>
            <person name="Yan M."/>
            <person name="Daum C."/>
            <person name="Ng V."/>
            <person name="Clum A."/>
            <person name="Steindorff A."/>
            <person name="Ohm R.A."/>
            <person name="Martin F."/>
            <person name="Silar P."/>
            <person name="Natvig D.O."/>
            <person name="Lalanne C."/>
            <person name="Gautier V."/>
            <person name="Ament-Velasquez S.L."/>
            <person name="Kruys A."/>
            <person name="Hutchinson M.I."/>
            <person name="Powell A.J."/>
            <person name="Barry K."/>
            <person name="Miller A.N."/>
            <person name="Grigoriev I.V."/>
            <person name="Debuchy R."/>
            <person name="Gladieux P."/>
            <person name="Hiltunen Thoren M."/>
            <person name="Johannesson H."/>
        </authorList>
    </citation>
    <scope>NUCLEOTIDE SEQUENCE</scope>
    <source>
        <strain evidence="2">FGSC 1904</strain>
    </source>
</reference>
<proteinExistence type="predicted"/>
<dbReference type="Pfam" id="PF06985">
    <property type="entry name" value="HET"/>
    <property type="match status" value="1"/>
</dbReference>
<dbReference type="InterPro" id="IPR010730">
    <property type="entry name" value="HET"/>
</dbReference>
<evidence type="ECO:0000259" key="1">
    <source>
        <dbReference type="Pfam" id="PF06985"/>
    </source>
</evidence>
<dbReference type="PANTHER" id="PTHR33112">
    <property type="entry name" value="DOMAIN PROTEIN, PUTATIVE-RELATED"/>
    <property type="match status" value="1"/>
</dbReference>
<accession>A0AAE0PLC1</accession>
<dbReference type="AlphaFoldDB" id="A0AAE0PLC1"/>
<dbReference type="EMBL" id="JAUTDP010000002">
    <property type="protein sequence ID" value="KAK3402148.1"/>
    <property type="molecule type" value="Genomic_DNA"/>
</dbReference>
<organism evidence="2 3">
    <name type="scientific">Sordaria brevicollis</name>
    <dbReference type="NCBI Taxonomy" id="83679"/>
    <lineage>
        <taxon>Eukaryota</taxon>
        <taxon>Fungi</taxon>
        <taxon>Dikarya</taxon>
        <taxon>Ascomycota</taxon>
        <taxon>Pezizomycotina</taxon>
        <taxon>Sordariomycetes</taxon>
        <taxon>Sordariomycetidae</taxon>
        <taxon>Sordariales</taxon>
        <taxon>Sordariaceae</taxon>
        <taxon>Sordaria</taxon>
    </lineage>
</organism>
<protein>
    <submittedName>
        <fullName evidence="2">Heterokaryon incompatibility protein-domain-containing protein</fullName>
    </submittedName>
</protein>
<reference evidence="2" key="2">
    <citation type="submission" date="2023-07" db="EMBL/GenBank/DDBJ databases">
        <authorList>
            <consortium name="Lawrence Berkeley National Laboratory"/>
            <person name="Haridas S."/>
            <person name="Hensen N."/>
            <person name="Bonometti L."/>
            <person name="Westerberg I."/>
            <person name="Brannstrom I.O."/>
            <person name="Guillou S."/>
            <person name="Cros-Aarteil S."/>
            <person name="Calhoun S."/>
            <person name="Kuo A."/>
            <person name="Mondo S."/>
            <person name="Pangilinan J."/>
            <person name="Riley R."/>
            <person name="LaButti K."/>
            <person name="Andreopoulos B."/>
            <person name="Lipzen A."/>
            <person name="Chen C."/>
            <person name="Yanf M."/>
            <person name="Daum C."/>
            <person name="Ng V."/>
            <person name="Clum A."/>
            <person name="Steindorff A."/>
            <person name="Ohm R."/>
            <person name="Martin F."/>
            <person name="Silar P."/>
            <person name="Natvig D."/>
            <person name="Lalanne C."/>
            <person name="Gautier V."/>
            <person name="Ament-velasquez S.L."/>
            <person name="Kruys A."/>
            <person name="Hutchinson M.I."/>
            <person name="Powell A.J."/>
            <person name="Barry K."/>
            <person name="Miller A.N."/>
            <person name="Grigoriev I.V."/>
            <person name="Debuchy R."/>
            <person name="Gladieux P."/>
            <person name="Thoren M.H."/>
            <person name="Johannesson H."/>
        </authorList>
    </citation>
    <scope>NUCLEOTIDE SEQUENCE</scope>
    <source>
        <strain evidence="2">FGSC 1904</strain>
    </source>
</reference>
<sequence length="634" mass="73546">MTETGGQPLEYQPSPDNRGRVWEGRAATCFYLTENVPKELREGRFYDLLVQCVLPTRRGAGYSVTFHIELLDGHSFVTLTHYSSPKSLLLARSWLDECVQTHERCRSRQEDTSWCPTRLLNIAQNERLETTVRLINTDQEKPAGPYGTVTHRWGFTDDDKERVVLTQATYPTLFKGILLSSMPRLFQDIITVAHELGLRYIWIDAFCIFQDNNNNNDWHRESSLMQRVYSNSYCNMSAADANSCSGSLVKARKTSLIAPAVAEHNDKKCIVWDPIFWRREVILALVNTRGWVLQERVLSPRVLHFGKRQIIWECCEHSAAESFPAGVHPRIFESQHTLSKERDLFFDTKRTYADREGEELKLYYLWANLVESYSACKLTFQSDKLVACSGLAKIIQARIKDKYVVGMWRRYLEHELLWVPRPLGASQKKTNHLPSWTWASLDGRCERDPVQYYDTFLYKVESVNLQYASDDPTGDILPEGRLHLRGILMPTILVQTTHDQPDLYWKVIIEDVELEGSTRYVHRFVKAEPYRDGSPVWLNHYQKSFDVENTEGKIFAMPAWMNTYGIGTQRSVMTILLFRLLNAENALYERLGIFKQCDESCKLIFAMREDANGERRKSRERVPCVEFKRGCILL</sequence>
<gene>
    <name evidence="2" type="ORF">B0T20DRAFT_132536</name>
</gene>
<dbReference type="PANTHER" id="PTHR33112:SF11">
    <property type="entry name" value="HETEROKARYON INCOMPATIBILITY DOMAIN-CONTAINING PROTEIN"/>
    <property type="match status" value="1"/>
</dbReference>
<dbReference type="Proteomes" id="UP001281003">
    <property type="component" value="Unassembled WGS sequence"/>
</dbReference>
<keyword evidence="3" id="KW-1185">Reference proteome</keyword>